<dbReference type="Gene3D" id="1.20.1270.60">
    <property type="entry name" value="Arfaptin homology (AH) domain/BAR domain"/>
    <property type="match status" value="1"/>
</dbReference>
<dbReference type="InterPro" id="IPR001060">
    <property type="entry name" value="FCH_dom"/>
</dbReference>
<dbReference type="GO" id="GO:0032185">
    <property type="term" value="P:septin cytoskeleton organization"/>
    <property type="evidence" value="ECO:0007669"/>
    <property type="project" value="TreeGrafter"/>
</dbReference>
<comment type="caution">
    <text evidence="2">The sequence shown here is derived from an EMBL/GenBank/DDBJ whole genome shotgun (WGS) entry which is preliminary data.</text>
</comment>
<dbReference type="AlphaFoldDB" id="A0A9W8E546"/>
<dbReference type="GO" id="GO:0030139">
    <property type="term" value="C:endocytic vesicle"/>
    <property type="evidence" value="ECO:0007669"/>
    <property type="project" value="TreeGrafter"/>
</dbReference>
<organism evidence="2 3">
    <name type="scientific">Dispira parvispora</name>
    <dbReference type="NCBI Taxonomy" id="1520584"/>
    <lineage>
        <taxon>Eukaryota</taxon>
        <taxon>Fungi</taxon>
        <taxon>Fungi incertae sedis</taxon>
        <taxon>Zoopagomycota</taxon>
        <taxon>Kickxellomycotina</taxon>
        <taxon>Dimargaritomycetes</taxon>
        <taxon>Dimargaritales</taxon>
        <taxon>Dimargaritaceae</taxon>
        <taxon>Dispira</taxon>
    </lineage>
</organism>
<dbReference type="InterPro" id="IPR027267">
    <property type="entry name" value="AH/BAR_dom_sf"/>
</dbReference>
<dbReference type="Pfam" id="PF00611">
    <property type="entry name" value="FCH"/>
    <property type="match status" value="1"/>
</dbReference>
<dbReference type="GO" id="GO:0032153">
    <property type="term" value="C:cell division site"/>
    <property type="evidence" value="ECO:0007669"/>
    <property type="project" value="TreeGrafter"/>
</dbReference>
<feature type="non-terminal residue" evidence="2">
    <location>
        <position position="117"/>
    </location>
</feature>
<keyword evidence="3" id="KW-1185">Reference proteome</keyword>
<proteinExistence type="predicted"/>
<dbReference type="GO" id="GO:0005886">
    <property type="term" value="C:plasma membrane"/>
    <property type="evidence" value="ECO:0007669"/>
    <property type="project" value="TreeGrafter"/>
</dbReference>
<dbReference type="OrthoDB" id="27823at2759"/>
<reference evidence="2" key="1">
    <citation type="submission" date="2022-07" db="EMBL/GenBank/DDBJ databases">
        <title>Phylogenomic reconstructions and comparative analyses of Kickxellomycotina fungi.</title>
        <authorList>
            <person name="Reynolds N.K."/>
            <person name="Stajich J.E."/>
            <person name="Barry K."/>
            <person name="Grigoriev I.V."/>
            <person name="Crous P."/>
            <person name="Smith M.E."/>
        </authorList>
    </citation>
    <scope>NUCLEOTIDE SEQUENCE</scope>
    <source>
        <strain evidence="2">RSA 1196</strain>
    </source>
</reference>
<dbReference type="Proteomes" id="UP001150925">
    <property type="component" value="Unassembled WGS sequence"/>
</dbReference>
<dbReference type="PANTHER" id="PTHR23065:SF54">
    <property type="entry name" value="SUPPRESSOR OF YEAST PROFILIN DELETION"/>
    <property type="match status" value="1"/>
</dbReference>
<feature type="domain" description="FCH" evidence="1">
    <location>
        <begin position="16"/>
        <end position="88"/>
    </location>
</feature>
<accession>A0A9W8E546</accession>
<dbReference type="SUPFAM" id="SSF103657">
    <property type="entry name" value="BAR/IMD domain-like"/>
    <property type="match status" value="1"/>
</dbReference>
<sequence>MVYPEEFVCEQPQVTFNVLSSRLRRATTLQLELADYFRERAQVEDIYIKQLHKLHRKTFLSDPAFLGQLEPVWAALHEEIYAVIQLHSDLIQEITNKIEKPLREFPFSNKEWCRLRS</sequence>
<evidence type="ECO:0000313" key="3">
    <source>
        <dbReference type="Proteomes" id="UP001150925"/>
    </source>
</evidence>
<evidence type="ECO:0000313" key="2">
    <source>
        <dbReference type="EMBL" id="KAJ1959060.1"/>
    </source>
</evidence>
<name>A0A9W8E546_9FUNG</name>
<dbReference type="PANTHER" id="PTHR23065">
    <property type="entry name" value="PROLINE-SERINE-THREONINE PHOSPHATASE INTERACTING PROTEIN 1"/>
    <property type="match status" value="1"/>
</dbReference>
<gene>
    <name evidence="2" type="ORF">IWQ62_004766</name>
</gene>
<evidence type="ECO:0000259" key="1">
    <source>
        <dbReference type="Pfam" id="PF00611"/>
    </source>
</evidence>
<dbReference type="EMBL" id="JANBPY010001692">
    <property type="protein sequence ID" value="KAJ1959060.1"/>
    <property type="molecule type" value="Genomic_DNA"/>
</dbReference>
<protein>
    <recommendedName>
        <fullName evidence="1">FCH domain-containing protein</fullName>
    </recommendedName>
</protein>